<dbReference type="GO" id="GO:0008973">
    <property type="term" value="F:phosphopentomutase activity"/>
    <property type="evidence" value="ECO:0007669"/>
    <property type="project" value="InterPro"/>
</dbReference>
<organism evidence="6">
    <name type="scientific">freshwater metagenome</name>
    <dbReference type="NCBI Taxonomy" id="449393"/>
    <lineage>
        <taxon>unclassified sequences</taxon>
        <taxon>metagenomes</taxon>
        <taxon>ecological metagenomes</taxon>
    </lineage>
</organism>
<dbReference type="SUPFAM" id="SSF53649">
    <property type="entry name" value="Alkaline phosphatase-like"/>
    <property type="match status" value="1"/>
</dbReference>
<dbReference type="PIRSF" id="PIRSF001491">
    <property type="entry name" value="Ppentomutase"/>
    <property type="match status" value="1"/>
</dbReference>
<feature type="domain" description="Metalloenzyme" evidence="4">
    <location>
        <begin position="2"/>
        <end position="383"/>
    </location>
</feature>
<evidence type="ECO:0000256" key="3">
    <source>
        <dbReference type="ARBA" id="ARBA00023211"/>
    </source>
</evidence>
<keyword evidence="2" id="KW-0479">Metal-binding</keyword>
<dbReference type="InterPro" id="IPR017850">
    <property type="entry name" value="Alkaline_phosphatase_core_sf"/>
</dbReference>
<dbReference type="Pfam" id="PF01676">
    <property type="entry name" value="Metalloenzyme"/>
    <property type="match status" value="1"/>
</dbReference>
<name>A0A6J7NRE1_9ZZZZ</name>
<dbReference type="EMBL" id="CAFBNF010000003">
    <property type="protein sequence ID" value="CAB4927874.1"/>
    <property type="molecule type" value="Genomic_DNA"/>
</dbReference>
<keyword evidence="3" id="KW-0464">Manganese</keyword>
<comment type="similarity">
    <text evidence="1">Belongs to the phosphopentomutase family.</text>
</comment>
<reference evidence="6" key="1">
    <citation type="submission" date="2020-05" db="EMBL/GenBank/DDBJ databases">
        <authorList>
            <person name="Chiriac C."/>
            <person name="Salcher M."/>
            <person name="Ghai R."/>
            <person name="Kavagutti S V."/>
        </authorList>
    </citation>
    <scope>NUCLEOTIDE SEQUENCE</scope>
</reference>
<dbReference type="InterPro" id="IPR024052">
    <property type="entry name" value="Phosphopentomutase_DeoB_cap_sf"/>
</dbReference>
<proteinExistence type="inferred from homology"/>
<sequence>MKRAVIVVLDGFGVGATPDGDSADLTMNTLAHIADSADLHLPCLASLGLGHLVPDAVAPVAEPRAAYGRLTPVHVGADTYMGHQELMGGSVARVEFRLMDELGDAVTAALESAGHTVEPLIVGQSMLLVDGVAVVHDNIEARARLNVNVTASLDDISFDNLTEIGMIVRRAINVSRVIVVGSRGYDVDGIRAHIVHRGDGHIGVDTPSLGVYSEHYQVRHLGLELPVERQLPMRVRNRGGDVVLLGKAADVVRCEGATLENLVPTNDVFDAAIRHLDVLRQGLIVANVQETDLAGHEQDAKRYARVLGTVDARLPELIDRLGPDDVLVITADHGNDPTSGSSRHTREYVPVLIYGHQLQPVDLGIRSSLADVGATVADLLGTESLDSGTSFAQELTCSSM</sequence>
<dbReference type="InterPro" id="IPR010045">
    <property type="entry name" value="DeoB"/>
</dbReference>
<evidence type="ECO:0000256" key="2">
    <source>
        <dbReference type="ARBA" id="ARBA00022723"/>
    </source>
</evidence>
<evidence type="ECO:0000313" key="6">
    <source>
        <dbReference type="EMBL" id="CAB4995218.1"/>
    </source>
</evidence>
<dbReference type="AlphaFoldDB" id="A0A6J7NRE1"/>
<dbReference type="NCBIfam" id="NF009049">
    <property type="entry name" value="PRK12383.1"/>
    <property type="match status" value="1"/>
</dbReference>
<dbReference type="GO" id="GO:0043094">
    <property type="term" value="P:metabolic compound salvage"/>
    <property type="evidence" value="ECO:0007669"/>
    <property type="project" value="InterPro"/>
</dbReference>
<dbReference type="InterPro" id="IPR006124">
    <property type="entry name" value="Metalloenzyme"/>
</dbReference>
<evidence type="ECO:0000256" key="1">
    <source>
        <dbReference type="ARBA" id="ARBA00010373"/>
    </source>
</evidence>
<protein>
    <submittedName>
        <fullName evidence="6">Unannotated protein</fullName>
    </submittedName>
</protein>
<dbReference type="PANTHER" id="PTHR21110">
    <property type="entry name" value="PHOSPHOPENTOMUTASE"/>
    <property type="match status" value="1"/>
</dbReference>
<dbReference type="CDD" id="cd16009">
    <property type="entry name" value="PPM"/>
    <property type="match status" value="1"/>
</dbReference>
<dbReference type="Gene3D" id="3.40.720.10">
    <property type="entry name" value="Alkaline Phosphatase, subunit A"/>
    <property type="match status" value="1"/>
</dbReference>
<dbReference type="GO" id="GO:0000287">
    <property type="term" value="F:magnesium ion binding"/>
    <property type="evidence" value="ECO:0007669"/>
    <property type="project" value="InterPro"/>
</dbReference>
<dbReference type="Gene3D" id="3.30.70.1250">
    <property type="entry name" value="Phosphopentomutase"/>
    <property type="match status" value="1"/>
</dbReference>
<evidence type="ECO:0000313" key="5">
    <source>
        <dbReference type="EMBL" id="CAB4927874.1"/>
    </source>
</evidence>
<accession>A0A6J7NRE1</accession>
<dbReference type="GO" id="GO:0009117">
    <property type="term" value="P:nucleotide metabolic process"/>
    <property type="evidence" value="ECO:0007669"/>
    <property type="project" value="InterPro"/>
</dbReference>
<gene>
    <name evidence="5" type="ORF">UFOPK3773_00066</name>
    <name evidence="6" type="ORF">UFOPK3992_00311</name>
</gene>
<dbReference type="PANTHER" id="PTHR21110:SF0">
    <property type="entry name" value="PHOSPHOPENTOMUTASE"/>
    <property type="match status" value="1"/>
</dbReference>
<dbReference type="GO" id="GO:0005829">
    <property type="term" value="C:cytosol"/>
    <property type="evidence" value="ECO:0007669"/>
    <property type="project" value="TreeGrafter"/>
</dbReference>
<evidence type="ECO:0000259" key="4">
    <source>
        <dbReference type="Pfam" id="PF01676"/>
    </source>
</evidence>
<dbReference type="EMBL" id="CAFBOZ010000028">
    <property type="protein sequence ID" value="CAB4995218.1"/>
    <property type="molecule type" value="Genomic_DNA"/>
</dbReference>